<dbReference type="Proteomes" id="UP000481583">
    <property type="component" value="Unassembled WGS sequence"/>
</dbReference>
<keyword evidence="3" id="KW-1185">Reference proteome</keyword>
<feature type="domain" description="DUF6919" evidence="1">
    <location>
        <begin position="11"/>
        <end position="197"/>
    </location>
</feature>
<organism evidence="2 3">
    <name type="scientific">Streptomyces coryli</name>
    <dbReference type="NCBI Taxonomy" id="1128680"/>
    <lineage>
        <taxon>Bacteria</taxon>
        <taxon>Bacillati</taxon>
        <taxon>Actinomycetota</taxon>
        <taxon>Actinomycetes</taxon>
        <taxon>Kitasatosporales</taxon>
        <taxon>Streptomycetaceae</taxon>
        <taxon>Streptomyces</taxon>
    </lineage>
</organism>
<gene>
    <name evidence="2" type="ORF">G5C51_31705</name>
</gene>
<reference evidence="2 3" key="1">
    <citation type="submission" date="2020-02" db="EMBL/GenBank/DDBJ databases">
        <title>Whole-genome analyses of novel actinobacteria.</title>
        <authorList>
            <person name="Sahin N."/>
        </authorList>
    </citation>
    <scope>NUCLEOTIDE SEQUENCE [LARGE SCALE GENOMIC DNA]</scope>
    <source>
        <strain evidence="2 3">A7024</strain>
    </source>
</reference>
<dbReference type="EMBL" id="JAAKZV010000205">
    <property type="protein sequence ID" value="NGN68450.1"/>
    <property type="molecule type" value="Genomic_DNA"/>
</dbReference>
<evidence type="ECO:0000313" key="2">
    <source>
        <dbReference type="EMBL" id="NGN68450.1"/>
    </source>
</evidence>
<comment type="caution">
    <text evidence="2">The sequence shown here is derived from an EMBL/GenBank/DDBJ whole genome shotgun (WGS) entry which is preliminary data.</text>
</comment>
<evidence type="ECO:0000313" key="3">
    <source>
        <dbReference type="Proteomes" id="UP000481583"/>
    </source>
</evidence>
<dbReference type="AlphaFoldDB" id="A0A6G4U9P8"/>
<protein>
    <recommendedName>
        <fullName evidence="1">DUF6919 domain-containing protein</fullName>
    </recommendedName>
</protein>
<dbReference type="InterPro" id="IPR054212">
    <property type="entry name" value="DUF6919"/>
</dbReference>
<name>A0A6G4U9P8_9ACTN</name>
<evidence type="ECO:0000259" key="1">
    <source>
        <dbReference type="Pfam" id="PF21897"/>
    </source>
</evidence>
<proteinExistence type="predicted"/>
<sequence>MPVWPWMSRADRRRWRAARTLGDLGELMAAWLEGRIASWPGYAPNYGPDDETTELIPTLAACCRAGFLTIGSQPGEIEAGPDGRTWEQRAAVEGFVTDPHLLEQLLDAARRAGLLVFAHRLYAAGEHPKGEIVTVWGGDPHTGFGVHLDPGELALMWPGLHRDALRSVHEATQLTLIDPAYGLNDLLWPTLRRVLAAHQELEQKDGAQQ</sequence>
<dbReference type="RefSeq" id="WP_165242411.1">
    <property type="nucleotide sequence ID" value="NZ_JAAKZV010000205.1"/>
</dbReference>
<accession>A0A6G4U9P8</accession>
<dbReference type="Pfam" id="PF21897">
    <property type="entry name" value="DUF6919"/>
    <property type="match status" value="1"/>
</dbReference>